<reference evidence="11" key="3">
    <citation type="submission" date="2019-06" db="EMBL/GenBank/DDBJ databases">
        <authorList>
            <person name="Poynton C."/>
            <person name="Hasenbein S."/>
            <person name="Benoit J.B."/>
            <person name="Sepulveda M.S."/>
            <person name="Poelchau M.F."/>
            <person name="Murali S.C."/>
            <person name="Chen S."/>
            <person name="Glastad K.M."/>
            <person name="Werren J.H."/>
            <person name="Vineis J.H."/>
            <person name="Bowen J.L."/>
            <person name="Friedrich M."/>
            <person name="Jones J."/>
            <person name="Robertson H.M."/>
            <person name="Feyereisen R."/>
            <person name="Mechler-Hickson A."/>
            <person name="Mathers N."/>
            <person name="Lee C.E."/>
            <person name="Colbourne J.K."/>
            <person name="Biales A."/>
            <person name="Johnston J.S."/>
            <person name="Wellborn G.A."/>
            <person name="Rosendale A.J."/>
            <person name="Cridge A.G."/>
            <person name="Munoz-Torres M.C."/>
            <person name="Bain P.A."/>
            <person name="Manny A.R."/>
            <person name="Major K.M."/>
            <person name="Lambert F.N."/>
            <person name="Vulpe C.D."/>
            <person name="Tuck P."/>
            <person name="Blalock B.J."/>
            <person name="Lin Y.-Y."/>
            <person name="Smith M.E."/>
            <person name="Ochoa-Acuna H."/>
            <person name="Chen M.-J.M."/>
            <person name="Childers C.P."/>
            <person name="Qu J."/>
            <person name="Dugan S."/>
            <person name="Lee S.L."/>
            <person name="Chao H."/>
            <person name="Dinh H."/>
            <person name="Han Y."/>
            <person name="Doddapaneni H."/>
            <person name="Worley K.C."/>
            <person name="Muzny D.M."/>
            <person name="Gibbs R.A."/>
            <person name="Richards S."/>
        </authorList>
    </citation>
    <scope>NUCLEOTIDE SEQUENCE</scope>
    <source>
        <strain evidence="11">HAZT.00-mixed</strain>
        <tissue evidence="11">Whole organism</tissue>
    </source>
</reference>
<dbReference type="InterPro" id="IPR052192">
    <property type="entry name" value="Insect_Ionotropic_Sensory_Rcpt"/>
</dbReference>
<organism evidence="11">
    <name type="scientific">Hyalella azteca</name>
    <name type="common">Amphipod</name>
    <dbReference type="NCBI Taxonomy" id="294128"/>
    <lineage>
        <taxon>Eukaryota</taxon>
        <taxon>Metazoa</taxon>
        <taxon>Ecdysozoa</taxon>
        <taxon>Arthropoda</taxon>
        <taxon>Crustacea</taxon>
        <taxon>Multicrustacea</taxon>
        <taxon>Malacostraca</taxon>
        <taxon>Eumalacostraca</taxon>
        <taxon>Peracarida</taxon>
        <taxon>Amphipoda</taxon>
        <taxon>Senticaudata</taxon>
        <taxon>Talitrida</taxon>
        <taxon>Talitroidea</taxon>
        <taxon>Hyalellidae</taxon>
        <taxon>Hyalella</taxon>
    </lineage>
</organism>
<keyword evidence="3" id="KW-1003">Cell membrane</keyword>
<dbReference type="Proteomes" id="UP000711488">
    <property type="component" value="Unassembled WGS sequence"/>
</dbReference>
<feature type="non-terminal residue" evidence="11">
    <location>
        <position position="330"/>
    </location>
</feature>
<sequence length="330" mass="35267">MNFIFLDCRQYHQEKARLEKAIEIEIPELLKLVVQVKLTPARQLGDDSLNLQGQVVKVAVAHVSGGGGGSGSGGGGGGDGLGCSCWVYLMYPPFLDLSPGSRGLNISGTLGHGQAWDVLAALTGHFNFTPRVVVAPTGGVGAVGLTGEWDGEAEFSLLPVALTEARQAVLEFTAPLGTSSYGALVRRPGFSPKPDALLQPFDLKVWLVIVATLVMMGPLMYAVILTGVRLGRRDASSTHAFTLTQCVWFVYGALMKQGSTLKPLTDSSRILFATWWVYVVIVTSFYTANLTAFMTFNGLKLPVSSAAQLAQYPAVSWLALPDGALQQYVQ</sequence>
<evidence type="ECO:0000256" key="4">
    <source>
        <dbReference type="ARBA" id="ARBA00022692"/>
    </source>
</evidence>
<reference evidence="11" key="1">
    <citation type="submission" date="2014-08" db="EMBL/GenBank/DDBJ databases">
        <authorList>
            <person name="Murali S."/>
            <person name="Richards S."/>
            <person name="Bandaranaike D."/>
            <person name="Bellair M."/>
            <person name="Blankenburg K."/>
            <person name="Chao H."/>
            <person name="Dinh H."/>
            <person name="Doddapaneni H."/>
            <person name="Dugan-Rocha S."/>
            <person name="Elkadiri S."/>
            <person name="Gnanaolivu R."/>
            <person name="Hughes D."/>
            <person name="Lee S."/>
            <person name="Li M."/>
            <person name="Ming W."/>
            <person name="Munidasa M."/>
            <person name="Muniz J."/>
            <person name="Nguyen L."/>
            <person name="Osuji N."/>
            <person name="Pu L.-L."/>
            <person name="Puazo M."/>
            <person name="Skinner E."/>
            <person name="Qu C."/>
            <person name="Quiroz J."/>
            <person name="Raj R."/>
            <person name="Weissenberger G."/>
            <person name="Xin Y."/>
            <person name="Zou X."/>
            <person name="Han Y."/>
            <person name="Worley K."/>
            <person name="Muzny D."/>
            <person name="Gibbs R."/>
        </authorList>
    </citation>
    <scope>NUCLEOTIDE SEQUENCE</scope>
    <source>
        <strain evidence="11">HAZT.00-mixed</strain>
        <tissue evidence="11">Whole organism</tissue>
    </source>
</reference>
<reference evidence="11" key="2">
    <citation type="journal article" date="2018" name="Environ. Sci. Technol.">
        <title>The Toxicogenome of Hyalella azteca: A Model for Sediment Ecotoxicology and Evolutionary Toxicology.</title>
        <authorList>
            <person name="Poynton H.C."/>
            <person name="Hasenbein S."/>
            <person name="Benoit J.B."/>
            <person name="Sepulveda M.S."/>
            <person name="Poelchau M.F."/>
            <person name="Hughes D.S.T."/>
            <person name="Murali S.C."/>
            <person name="Chen S."/>
            <person name="Glastad K.M."/>
            <person name="Goodisman M.A.D."/>
            <person name="Werren J.H."/>
            <person name="Vineis J.H."/>
            <person name="Bowen J.L."/>
            <person name="Friedrich M."/>
            <person name="Jones J."/>
            <person name="Robertson H.M."/>
            <person name="Feyereisen R."/>
            <person name="Mechler-Hickson A."/>
            <person name="Mathers N."/>
            <person name="Lee C.E."/>
            <person name="Colbourne J.K."/>
            <person name="Biales A."/>
            <person name="Johnston J.S."/>
            <person name="Wellborn G.A."/>
            <person name="Rosendale A.J."/>
            <person name="Cridge A.G."/>
            <person name="Munoz-Torres M.C."/>
            <person name="Bain P.A."/>
            <person name="Manny A.R."/>
            <person name="Major K.M."/>
            <person name="Lambert F.N."/>
            <person name="Vulpe C.D."/>
            <person name="Tuck P."/>
            <person name="Blalock B.J."/>
            <person name="Lin Y.Y."/>
            <person name="Smith M.E."/>
            <person name="Ochoa-Acuna H."/>
            <person name="Chen M.M."/>
            <person name="Childers C.P."/>
            <person name="Qu J."/>
            <person name="Dugan S."/>
            <person name="Lee S.L."/>
            <person name="Chao H."/>
            <person name="Dinh H."/>
            <person name="Han Y."/>
            <person name="Doddapaneni H."/>
            <person name="Worley K.C."/>
            <person name="Muzny D.M."/>
            <person name="Gibbs R.A."/>
            <person name="Richards S."/>
        </authorList>
    </citation>
    <scope>NUCLEOTIDE SEQUENCE</scope>
    <source>
        <strain evidence="11">HAZT.00-mixed</strain>
        <tissue evidence="11">Whole organism</tissue>
    </source>
</reference>
<keyword evidence="7 11" id="KW-0675">Receptor</keyword>
<feature type="domain" description="Ionotropic glutamate receptor C-terminal" evidence="10">
    <location>
        <begin position="203"/>
        <end position="310"/>
    </location>
</feature>
<keyword evidence="5 9" id="KW-1133">Transmembrane helix</keyword>
<protein>
    <submittedName>
        <fullName evidence="11">Ionotropic receptor 76b</fullName>
    </submittedName>
</protein>
<evidence type="ECO:0000259" key="10">
    <source>
        <dbReference type="Pfam" id="PF00060"/>
    </source>
</evidence>
<dbReference type="GO" id="GO:0015276">
    <property type="term" value="F:ligand-gated monoatomic ion channel activity"/>
    <property type="evidence" value="ECO:0007669"/>
    <property type="project" value="InterPro"/>
</dbReference>
<dbReference type="Pfam" id="PF00060">
    <property type="entry name" value="Lig_chan"/>
    <property type="match status" value="1"/>
</dbReference>
<comment type="caution">
    <text evidence="11">The sequence shown here is derived from an EMBL/GenBank/DDBJ whole genome shotgun (WGS) entry which is preliminary data.</text>
</comment>
<evidence type="ECO:0000256" key="5">
    <source>
        <dbReference type="ARBA" id="ARBA00022989"/>
    </source>
</evidence>
<dbReference type="SUPFAM" id="SSF53850">
    <property type="entry name" value="Periplasmic binding protein-like II"/>
    <property type="match status" value="1"/>
</dbReference>
<keyword evidence="6 9" id="KW-0472">Membrane</keyword>
<dbReference type="PANTHER" id="PTHR42643">
    <property type="entry name" value="IONOTROPIC RECEPTOR 20A-RELATED"/>
    <property type="match status" value="1"/>
</dbReference>
<evidence type="ECO:0000256" key="2">
    <source>
        <dbReference type="ARBA" id="ARBA00008685"/>
    </source>
</evidence>
<evidence type="ECO:0000256" key="6">
    <source>
        <dbReference type="ARBA" id="ARBA00023136"/>
    </source>
</evidence>
<evidence type="ECO:0000256" key="8">
    <source>
        <dbReference type="ARBA" id="ARBA00023180"/>
    </source>
</evidence>
<proteinExistence type="inferred from homology"/>
<dbReference type="GO" id="GO:0005886">
    <property type="term" value="C:plasma membrane"/>
    <property type="evidence" value="ECO:0007669"/>
    <property type="project" value="UniProtKB-SubCell"/>
</dbReference>
<dbReference type="Gene3D" id="3.40.190.10">
    <property type="entry name" value="Periplasmic binding protein-like II"/>
    <property type="match status" value="1"/>
</dbReference>
<feature type="transmembrane region" description="Helical" evidence="9">
    <location>
        <begin position="275"/>
        <end position="296"/>
    </location>
</feature>
<accession>A0A6A0H5B7</accession>
<dbReference type="GO" id="GO:0050906">
    <property type="term" value="P:detection of stimulus involved in sensory perception"/>
    <property type="evidence" value="ECO:0007669"/>
    <property type="project" value="UniProtKB-ARBA"/>
</dbReference>
<comment type="subcellular location">
    <subcellularLocation>
        <location evidence="1">Cell membrane</location>
        <topology evidence="1">Multi-pass membrane protein</topology>
    </subcellularLocation>
</comment>
<evidence type="ECO:0000256" key="1">
    <source>
        <dbReference type="ARBA" id="ARBA00004651"/>
    </source>
</evidence>
<feature type="transmembrane region" description="Helical" evidence="9">
    <location>
        <begin position="205"/>
        <end position="225"/>
    </location>
</feature>
<evidence type="ECO:0000256" key="3">
    <source>
        <dbReference type="ARBA" id="ARBA00022475"/>
    </source>
</evidence>
<keyword evidence="8" id="KW-0325">Glycoprotein</keyword>
<evidence type="ECO:0000256" key="7">
    <source>
        <dbReference type="ARBA" id="ARBA00023170"/>
    </source>
</evidence>
<dbReference type="AlphaFoldDB" id="A0A6A0H5B7"/>
<comment type="similarity">
    <text evidence="2">Belongs to the glutamate-gated ion channel (TC 1.A.10.1) family.</text>
</comment>
<feature type="transmembrane region" description="Helical" evidence="9">
    <location>
        <begin position="237"/>
        <end position="255"/>
    </location>
</feature>
<name>A0A6A0H5B7_HYAAZ</name>
<evidence type="ECO:0000256" key="9">
    <source>
        <dbReference type="SAM" id="Phobius"/>
    </source>
</evidence>
<keyword evidence="4 9" id="KW-0812">Transmembrane</keyword>
<dbReference type="EMBL" id="JQDR03007624">
    <property type="protein sequence ID" value="KAA0198341.1"/>
    <property type="molecule type" value="Genomic_DNA"/>
</dbReference>
<dbReference type="InterPro" id="IPR001320">
    <property type="entry name" value="Iontro_rcpt_C"/>
</dbReference>
<dbReference type="PANTHER" id="PTHR42643:SF24">
    <property type="entry name" value="IONOTROPIC RECEPTOR 60A"/>
    <property type="match status" value="1"/>
</dbReference>
<gene>
    <name evidence="11" type="ORF">HAZT_HAZT001306</name>
</gene>
<dbReference type="Gene3D" id="1.10.287.70">
    <property type="match status" value="1"/>
</dbReference>
<evidence type="ECO:0000313" key="11">
    <source>
        <dbReference type="EMBL" id="KAA0198341.1"/>
    </source>
</evidence>